<dbReference type="AlphaFoldDB" id="A0A2K1QJE4"/>
<feature type="region of interest" description="Disordered" evidence="1">
    <location>
        <begin position="428"/>
        <end position="449"/>
    </location>
</feature>
<dbReference type="GO" id="GO:0016787">
    <property type="term" value="F:hydrolase activity"/>
    <property type="evidence" value="ECO:0007669"/>
    <property type="project" value="UniProtKB-KW"/>
</dbReference>
<keyword evidence="3" id="KW-1185">Reference proteome</keyword>
<feature type="compositionally biased region" description="Basic residues" evidence="1">
    <location>
        <begin position="440"/>
        <end position="449"/>
    </location>
</feature>
<dbReference type="Proteomes" id="UP000243797">
    <property type="component" value="Unassembled WGS sequence"/>
</dbReference>
<name>A0A2K1QJE4_9PEZI</name>
<feature type="compositionally biased region" description="Basic and acidic residues" evidence="1">
    <location>
        <begin position="136"/>
        <end position="156"/>
    </location>
</feature>
<reference evidence="2 3" key="1">
    <citation type="submission" date="2017-06" db="EMBL/GenBank/DDBJ databases">
        <title>Draft genome sequence of a variant of Elsinoe murrayae.</title>
        <authorList>
            <person name="Cheng Q."/>
        </authorList>
    </citation>
    <scope>NUCLEOTIDE SEQUENCE [LARGE SCALE GENOMIC DNA]</scope>
    <source>
        <strain evidence="2 3">CQ-2017a</strain>
    </source>
</reference>
<proteinExistence type="predicted"/>
<gene>
    <name evidence="2" type="ORF">CAC42_8279</name>
</gene>
<feature type="region of interest" description="Disordered" evidence="1">
    <location>
        <begin position="1"/>
        <end position="203"/>
    </location>
</feature>
<evidence type="ECO:0000256" key="1">
    <source>
        <dbReference type="SAM" id="MobiDB-lite"/>
    </source>
</evidence>
<feature type="compositionally biased region" description="Acidic residues" evidence="1">
    <location>
        <begin position="176"/>
        <end position="192"/>
    </location>
</feature>
<evidence type="ECO:0000313" key="2">
    <source>
        <dbReference type="EMBL" id="PNS15278.1"/>
    </source>
</evidence>
<sequence>MGLSSSKAHSEHDENVKSVRKQIGKRSSVNFLQRLDSRPLQVHRPTSSLPPRAPDLSYRLDQPLPQPLSSHPPPLSPSSSTTIQAPVVRTLTAFEEAIPSDDEDDLESLHSTRSSVTEQESAECDNASQRKQTLKSADEADTEKSSEPHIVIDSDVQHAGTDGTPVITPQLSSDGSQEESAVDSTDEEELSDPETPLAPPLPFSFAPMLRVPTPLAQDSPTRYGFEEAMETARVAVTREIQKKRATTGPELFRQALDLLVSTNYTNAVPQPKPLPCRQASNEYPSRSLRIYRPRNKYPPAEMFRRTLVKQHMLPPPRGKDPSSRIVRLLRRPYPLNLVRDSPIPGTGIHYALSDVINPAQRHCHTGHAKWYETNQMLHPAECAVCLCAGDCEHDSKVGWMCGFCGLRVCGECRARFAEKGMRGLMARERDGSKTVEARRGKTGRKSVVG</sequence>
<feature type="compositionally biased region" description="Pro residues" evidence="1">
    <location>
        <begin position="64"/>
        <end position="76"/>
    </location>
</feature>
<comment type="caution">
    <text evidence="2">The sequence shown here is derived from an EMBL/GenBank/DDBJ whole genome shotgun (WGS) entry which is preliminary data.</text>
</comment>
<feature type="compositionally biased region" description="Polar residues" evidence="1">
    <location>
        <begin position="126"/>
        <end position="135"/>
    </location>
</feature>
<keyword evidence="2" id="KW-0378">Hydrolase</keyword>
<evidence type="ECO:0000313" key="3">
    <source>
        <dbReference type="Proteomes" id="UP000243797"/>
    </source>
</evidence>
<feature type="compositionally biased region" description="Basic and acidic residues" evidence="1">
    <location>
        <begin position="428"/>
        <end position="439"/>
    </location>
</feature>
<dbReference type="STRING" id="2082308.A0A2K1QJE4"/>
<dbReference type="InParanoid" id="A0A2K1QJE4"/>
<dbReference type="EMBL" id="NKHZ01000080">
    <property type="protein sequence ID" value="PNS15278.1"/>
    <property type="molecule type" value="Genomic_DNA"/>
</dbReference>
<feature type="compositionally biased region" description="Basic and acidic residues" evidence="1">
    <location>
        <begin position="8"/>
        <end position="17"/>
    </location>
</feature>
<protein>
    <submittedName>
        <fullName evidence="2">Ubiquitin carboxyl-terminal hydrolase 45</fullName>
    </submittedName>
</protein>
<accession>A0A2K1QJE4</accession>
<organism evidence="2 3">
    <name type="scientific">Sphaceloma murrayae</name>
    <dbReference type="NCBI Taxonomy" id="2082308"/>
    <lineage>
        <taxon>Eukaryota</taxon>
        <taxon>Fungi</taxon>
        <taxon>Dikarya</taxon>
        <taxon>Ascomycota</taxon>
        <taxon>Pezizomycotina</taxon>
        <taxon>Dothideomycetes</taxon>
        <taxon>Dothideomycetidae</taxon>
        <taxon>Myriangiales</taxon>
        <taxon>Elsinoaceae</taxon>
        <taxon>Sphaceloma</taxon>
    </lineage>
</organism>
<dbReference type="OrthoDB" id="3924390at2759"/>